<dbReference type="AlphaFoldDB" id="A0A5S9NZF7"/>
<reference evidence="1 2" key="1">
    <citation type="submission" date="2019-12" db="EMBL/GenBank/DDBJ databases">
        <authorList>
            <person name="Reyes-Prieto M."/>
        </authorList>
    </citation>
    <scope>NUCLEOTIDE SEQUENCE [LARGE SCALE GENOMIC DNA]</scope>
    <source>
        <strain evidence="1">HF14-78462</strain>
    </source>
</reference>
<evidence type="ECO:0008006" key="3">
    <source>
        <dbReference type="Google" id="ProtNLM"/>
    </source>
</evidence>
<sequence length="297" mass="33113">MLLAPNWFVEEYRSNVRHIFQSKGFKLKSTVTPEGSITGKTVKWPYFGTFEMQEKTRGGETPPANPNQGMLSTDLKDYDALYEIHEQDLTKMTANERAAAHQAGGAAVGRKSDSIIMNVMNDAVVAAGSRTFGDGTGDFGLPEAMVACEALADDDQVEWDGNVTAVISWRWFNLLMLWKEFNSAEWVGAAGLGFPVGTQGKRWNNVNWIPFQKKELLIPAANQAYGFIYHRNSVGYATNYEGKVTMDWDNRKGCWTTRFDLQAASMALYPGAAGIYRLHYATNSIIQRPVERTEAVV</sequence>
<name>A0A5S9NZF7_9HYPH</name>
<evidence type="ECO:0000313" key="2">
    <source>
        <dbReference type="Proteomes" id="UP000433050"/>
    </source>
</evidence>
<dbReference type="RefSeq" id="WP_159598732.1">
    <property type="nucleotide sequence ID" value="NZ_CACSAS010000001.1"/>
</dbReference>
<gene>
    <name evidence="1" type="ORF">STARVERO_01991</name>
</gene>
<dbReference type="Proteomes" id="UP000433050">
    <property type="component" value="Unassembled WGS sequence"/>
</dbReference>
<proteinExistence type="predicted"/>
<dbReference type="Pfam" id="PF19821">
    <property type="entry name" value="Phage_capsid_2"/>
    <property type="match status" value="1"/>
</dbReference>
<protein>
    <recommendedName>
        <fullName evidence="3">Major capsid protein</fullName>
    </recommendedName>
</protein>
<accession>A0A5S9NZF7</accession>
<organism evidence="1 2">
    <name type="scientific">Starkeya nomas</name>
    <dbReference type="NCBI Taxonomy" id="2666134"/>
    <lineage>
        <taxon>Bacteria</taxon>
        <taxon>Pseudomonadati</taxon>
        <taxon>Pseudomonadota</taxon>
        <taxon>Alphaproteobacteria</taxon>
        <taxon>Hyphomicrobiales</taxon>
        <taxon>Xanthobacteraceae</taxon>
        <taxon>Starkeya</taxon>
    </lineage>
</organism>
<dbReference type="InterPro" id="IPR045565">
    <property type="entry name" value="Phage_capsid_2"/>
</dbReference>
<keyword evidence="2" id="KW-1185">Reference proteome</keyword>
<dbReference type="EMBL" id="CACSAS010000001">
    <property type="protein sequence ID" value="CAA0096233.1"/>
    <property type="molecule type" value="Genomic_DNA"/>
</dbReference>
<evidence type="ECO:0000313" key="1">
    <source>
        <dbReference type="EMBL" id="CAA0096233.1"/>
    </source>
</evidence>